<dbReference type="CDD" id="cd03443">
    <property type="entry name" value="PaaI_thioesterase"/>
    <property type="match status" value="1"/>
</dbReference>
<keyword evidence="3" id="KW-1185">Reference proteome</keyword>
<dbReference type="HOGENOM" id="CLU_052827_4_1_1"/>
<dbReference type="RefSeq" id="XP_007675590.1">
    <property type="nucleotide sequence ID" value="XM_007677400.1"/>
</dbReference>
<accession>M2LRE4</accession>
<dbReference type="Pfam" id="PF03061">
    <property type="entry name" value="4HBT"/>
    <property type="match status" value="1"/>
</dbReference>
<dbReference type="OrthoDB" id="506431at2759"/>
<protein>
    <recommendedName>
        <fullName evidence="1">Thioesterase domain-containing protein</fullName>
    </recommendedName>
</protein>
<evidence type="ECO:0000313" key="2">
    <source>
        <dbReference type="EMBL" id="EMC96997.1"/>
    </source>
</evidence>
<organism evidence="2 3">
    <name type="scientific">Baudoinia panamericana (strain UAMH 10762)</name>
    <name type="common">Angels' share fungus</name>
    <name type="synonym">Baudoinia compniacensis (strain UAMH 10762)</name>
    <dbReference type="NCBI Taxonomy" id="717646"/>
    <lineage>
        <taxon>Eukaryota</taxon>
        <taxon>Fungi</taxon>
        <taxon>Dikarya</taxon>
        <taxon>Ascomycota</taxon>
        <taxon>Pezizomycotina</taxon>
        <taxon>Dothideomycetes</taxon>
        <taxon>Dothideomycetidae</taxon>
        <taxon>Mycosphaerellales</taxon>
        <taxon>Teratosphaeriaceae</taxon>
        <taxon>Baudoinia</taxon>
    </lineage>
</organism>
<dbReference type="AlphaFoldDB" id="M2LRE4"/>
<dbReference type="Proteomes" id="UP000011761">
    <property type="component" value="Unassembled WGS sequence"/>
</dbReference>
<dbReference type="Gene3D" id="3.10.129.10">
    <property type="entry name" value="Hotdog Thioesterase"/>
    <property type="match status" value="1"/>
</dbReference>
<dbReference type="EMBL" id="KB445554">
    <property type="protein sequence ID" value="EMC96997.1"/>
    <property type="molecule type" value="Genomic_DNA"/>
</dbReference>
<dbReference type="InterPro" id="IPR029069">
    <property type="entry name" value="HotDog_dom_sf"/>
</dbReference>
<proteinExistence type="predicted"/>
<evidence type="ECO:0000313" key="3">
    <source>
        <dbReference type="Proteomes" id="UP000011761"/>
    </source>
</evidence>
<sequence length="203" mass="21898">MSVQDSEAVFQRIPWAAALLNQPDIVCAPVGSRVSRDGKDSLYAETLKTSRTIANCVSIYKRPSETDTSIDEVSTLLLIGDGLEGHANIMHGGIVATILDEGMGILQATNLDWEYSKKASKGLTNGELAPTGSGTFTVFLNIKYLAPVRTPGSLAVTAKYVKKEGRKEWMQAEIRQFGEGDGGKEIVCATCEALFVRPKSSKL</sequence>
<name>M2LRE4_BAUPA</name>
<dbReference type="OMA" id="EYPDCIT"/>
<feature type="domain" description="Thioesterase" evidence="1">
    <location>
        <begin position="88"/>
        <end position="167"/>
    </location>
</feature>
<dbReference type="PANTHER" id="PTHR47260">
    <property type="entry name" value="UPF0644 PROTEIN PB2B4.06"/>
    <property type="match status" value="1"/>
</dbReference>
<dbReference type="KEGG" id="bcom:BAUCODRAFT_435262"/>
<dbReference type="PANTHER" id="PTHR47260:SF6">
    <property type="entry name" value="THIOESTERASE DOMAIN-CONTAINING PROTEIN"/>
    <property type="match status" value="1"/>
</dbReference>
<evidence type="ECO:0000259" key="1">
    <source>
        <dbReference type="Pfam" id="PF03061"/>
    </source>
</evidence>
<dbReference type="InterPro" id="IPR052061">
    <property type="entry name" value="PTE-AB_protein"/>
</dbReference>
<dbReference type="InterPro" id="IPR006683">
    <property type="entry name" value="Thioestr_dom"/>
</dbReference>
<reference evidence="2 3" key="1">
    <citation type="journal article" date="2012" name="PLoS Pathog.">
        <title>Diverse lifestyles and strategies of plant pathogenesis encoded in the genomes of eighteen Dothideomycetes fungi.</title>
        <authorList>
            <person name="Ohm R.A."/>
            <person name="Feau N."/>
            <person name="Henrissat B."/>
            <person name="Schoch C.L."/>
            <person name="Horwitz B.A."/>
            <person name="Barry K.W."/>
            <person name="Condon B.J."/>
            <person name="Copeland A.C."/>
            <person name="Dhillon B."/>
            <person name="Glaser F."/>
            <person name="Hesse C.N."/>
            <person name="Kosti I."/>
            <person name="LaButti K."/>
            <person name="Lindquist E.A."/>
            <person name="Lucas S."/>
            <person name="Salamov A.A."/>
            <person name="Bradshaw R.E."/>
            <person name="Ciuffetti L."/>
            <person name="Hamelin R.C."/>
            <person name="Kema G.H.J."/>
            <person name="Lawrence C."/>
            <person name="Scott J.A."/>
            <person name="Spatafora J.W."/>
            <person name="Turgeon B.G."/>
            <person name="de Wit P.J.G.M."/>
            <person name="Zhong S."/>
            <person name="Goodwin S.B."/>
            <person name="Grigoriev I.V."/>
        </authorList>
    </citation>
    <scope>NUCLEOTIDE SEQUENCE [LARGE SCALE GENOMIC DNA]</scope>
    <source>
        <strain evidence="2 3">UAMH 10762</strain>
    </source>
</reference>
<dbReference type="SUPFAM" id="SSF54637">
    <property type="entry name" value="Thioesterase/thiol ester dehydrase-isomerase"/>
    <property type="match status" value="1"/>
</dbReference>
<dbReference type="GeneID" id="19114295"/>
<dbReference type="eggNOG" id="ENOG502SCNK">
    <property type="taxonomic scope" value="Eukaryota"/>
</dbReference>
<gene>
    <name evidence="2" type="ORF">BAUCODRAFT_435262</name>
</gene>